<keyword evidence="2" id="KW-1185">Reference proteome</keyword>
<dbReference type="Proteomes" id="UP000679725">
    <property type="component" value="Unassembled WGS sequence"/>
</dbReference>
<comment type="caution">
    <text evidence="1">The sequence shown here is derived from an EMBL/GenBank/DDBJ whole genome shotgun (WGS) entry which is preliminary data.</text>
</comment>
<dbReference type="RefSeq" id="WP_215232990.1">
    <property type="nucleotide sequence ID" value="NZ_CAJRAU010000002.1"/>
</dbReference>
<evidence type="ECO:0000313" key="2">
    <source>
        <dbReference type="Proteomes" id="UP000679725"/>
    </source>
</evidence>
<accession>A0ABM8UMZ6</accession>
<organism evidence="1 2">
    <name type="scientific">Dyadobacter linearis</name>
    <dbReference type="NCBI Taxonomy" id="2823330"/>
    <lineage>
        <taxon>Bacteria</taxon>
        <taxon>Pseudomonadati</taxon>
        <taxon>Bacteroidota</taxon>
        <taxon>Cytophagia</taxon>
        <taxon>Cytophagales</taxon>
        <taxon>Spirosomataceae</taxon>
        <taxon>Dyadobacter</taxon>
    </lineage>
</organism>
<name>A0ABM8UMZ6_9BACT</name>
<gene>
    <name evidence="1" type="ORF">DYBT9623_01604</name>
</gene>
<sequence>MEFLIEYTDIIEQKELLYDIEEWSFNTEPRVQEINFDISINKLNLTAINDDNRIVQVSGFCGLDKKMKSEFNVPYRQKGMLKILDDLPSGLGSYQVGEIDFPVFLNMKTGWVCIGNPKKKGKAVEFIKDCVAVIGHNREFISLWLKPQTLPEI</sequence>
<evidence type="ECO:0000313" key="1">
    <source>
        <dbReference type="EMBL" id="CAG5068872.1"/>
    </source>
</evidence>
<reference evidence="1 2" key="1">
    <citation type="submission" date="2021-04" db="EMBL/GenBank/DDBJ databases">
        <authorList>
            <person name="Rodrigo-Torres L."/>
            <person name="Arahal R. D."/>
            <person name="Lucena T."/>
        </authorList>
    </citation>
    <scope>NUCLEOTIDE SEQUENCE [LARGE SCALE GENOMIC DNA]</scope>
    <source>
        <strain evidence="1 2">CECT 9623</strain>
    </source>
</reference>
<protein>
    <submittedName>
        <fullName evidence="1">Uncharacterized protein</fullName>
    </submittedName>
</protein>
<proteinExistence type="predicted"/>
<dbReference type="EMBL" id="CAJRAU010000002">
    <property type="protein sequence ID" value="CAG5068872.1"/>
    <property type="molecule type" value="Genomic_DNA"/>
</dbReference>